<accession>A7ZLW5</accession>
<proteinExistence type="predicted"/>
<evidence type="ECO:0000313" key="2">
    <source>
        <dbReference type="Proteomes" id="UP000001122"/>
    </source>
</evidence>
<dbReference type="AlphaFoldDB" id="A7ZLW5"/>
<evidence type="ECO:0000313" key="1">
    <source>
        <dbReference type="EMBL" id="ABV18315.1"/>
    </source>
</evidence>
<dbReference type="HOGENOM" id="CLU_3042878_0_0_6"/>
<reference evidence="2" key="1">
    <citation type="journal article" date="2008" name="J. Bacteriol.">
        <title>The pangenome structure of Escherichia coli: comparative genomic analysis of E. coli commensal and pathogenic isolates.</title>
        <authorList>
            <person name="Rasko D.A."/>
            <person name="Rosovitz M.J."/>
            <person name="Myers G.S."/>
            <person name="Mongodin E.F."/>
            <person name="Fricke W.F."/>
            <person name="Gajer P."/>
            <person name="Crabtree J."/>
            <person name="Sebaihia M."/>
            <person name="Thomson N.R."/>
            <person name="Chaudhuri R."/>
            <person name="Henderson I.R."/>
            <person name="Sperandio V."/>
            <person name="Ravel J."/>
        </authorList>
    </citation>
    <scope>NUCLEOTIDE SEQUENCE [LARGE SCALE GENOMIC DNA]</scope>
    <source>
        <strain evidence="2">E24377A / ETEC</strain>
    </source>
</reference>
<gene>
    <name evidence="1" type="ordered locus">EcE24377A_1708</name>
</gene>
<protein>
    <submittedName>
        <fullName evidence="1">Uncharacterized protein</fullName>
    </submittedName>
</protein>
<organism evidence="1 2">
    <name type="scientific">Escherichia coli O139:H28 (strain E24377A / ETEC)</name>
    <dbReference type="NCBI Taxonomy" id="331111"/>
    <lineage>
        <taxon>Bacteria</taxon>
        <taxon>Pseudomonadati</taxon>
        <taxon>Pseudomonadota</taxon>
        <taxon>Gammaproteobacteria</taxon>
        <taxon>Enterobacterales</taxon>
        <taxon>Enterobacteriaceae</taxon>
        <taxon>Escherichia</taxon>
    </lineage>
</organism>
<keyword evidence="2" id="KW-1185">Reference proteome</keyword>
<sequence length="54" mass="6336">MCALALTDEFLFYSLFFPASELPYLQRNRKNHSGKQQDSHANRSATYYVLHQQV</sequence>
<name>A7ZLW5_ECO24</name>
<dbReference type="Proteomes" id="UP000001122">
    <property type="component" value="Chromosome"/>
</dbReference>
<dbReference type="EMBL" id="CP000800">
    <property type="protein sequence ID" value="ABV18315.1"/>
    <property type="molecule type" value="Genomic_DNA"/>
</dbReference>
<dbReference type="KEGG" id="ecw:EcE24377A_1708"/>